<dbReference type="EMBL" id="BEGY01000078">
    <property type="protein sequence ID" value="GAX82302.1"/>
    <property type="molecule type" value="Genomic_DNA"/>
</dbReference>
<organism evidence="1 2">
    <name type="scientific">Chlamydomonas eustigma</name>
    <dbReference type="NCBI Taxonomy" id="1157962"/>
    <lineage>
        <taxon>Eukaryota</taxon>
        <taxon>Viridiplantae</taxon>
        <taxon>Chlorophyta</taxon>
        <taxon>core chlorophytes</taxon>
        <taxon>Chlorophyceae</taxon>
        <taxon>CS clade</taxon>
        <taxon>Chlamydomonadales</taxon>
        <taxon>Chlamydomonadaceae</taxon>
        <taxon>Chlamydomonas</taxon>
    </lineage>
</organism>
<keyword evidence="2" id="KW-1185">Reference proteome</keyword>
<gene>
    <name evidence="1" type="ORF">CEUSTIGMA_g9731.t1</name>
</gene>
<name>A0A250XHA3_9CHLO</name>
<dbReference type="OrthoDB" id="10252718at2759"/>
<protein>
    <submittedName>
        <fullName evidence="1">Uncharacterized protein</fullName>
    </submittedName>
</protein>
<evidence type="ECO:0000313" key="2">
    <source>
        <dbReference type="Proteomes" id="UP000232323"/>
    </source>
</evidence>
<comment type="caution">
    <text evidence="1">The sequence shown here is derived from an EMBL/GenBank/DDBJ whole genome shotgun (WGS) entry which is preliminary data.</text>
</comment>
<proteinExistence type="predicted"/>
<dbReference type="AlphaFoldDB" id="A0A250XHA3"/>
<sequence>MGSTEWREKMNEVYKSFVGSEGKRWARPDTPILHDLPDERAEPHVFFHNSNYRISRKYINAEKVKILKQQSLECVRSNGHARYHKCQEIYKRFQAMVRVTSNVDRGPLAKKRDVGFIYHTNKMKDLQRQAEELEVPFPYPKQPGV</sequence>
<evidence type="ECO:0000313" key="1">
    <source>
        <dbReference type="EMBL" id="GAX82302.1"/>
    </source>
</evidence>
<dbReference type="STRING" id="1157962.A0A250XHA3"/>
<dbReference type="Proteomes" id="UP000232323">
    <property type="component" value="Unassembled WGS sequence"/>
</dbReference>
<reference evidence="1 2" key="1">
    <citation type="submission" date="2017-08" db="EMBL/GenBank/DDBJ databases">
        <title>Acidophilic green algal genome provides insights into adaptation to an acidic environment.</title>
        <authorList>
            <person name="Hirooka S."/>
            <person name="Hirose Y."/>
            <person name="Kanesaki Y."/>
            <person name="Higuchi S."/>
            <person name="Fujiwara T."/>
            <person name="Onuma R."/>
            <person name="Era A."/>
            <person name="Ohbayashi R."/>
            <person name="Uzuka A."/>
            <person name="Nozaki H."/>
            <person name="Yoshikawa H."/>
            <person name="Miyagishima S.Y."/>
        </authorList>
    </citation>
    <scope>NUCLEOTIDE SEQUENCE [LARGE SCALE GENOMIC DNA]</scope>
    <source>
        <strain evidence="1 2">NIES-2499</strain>
    </source>
</reference>
<accession>A0A250XHA3</accession>